<feature type="region of interest" description="Disordered" evidence="3">
    <location>
        <begin position="177"/>
        <end position="197"/>
    </location>
</feature>
<evidence type="ECO:0000313" key="6">
    <source>
        <dbReference type="Proteomes" id="UP000467240"/>
    </source>
</evidence>
<protein>
    <submittedName>
        <fullName evidence="5">TetR family transcriptional regulator</fullName>
    </submittedName>
</protein>
<dbReference type="SUPFAM" id="SSF46689">
    <property type="entry name" value="Homeodomain-like"/>
    <property type="match status" value="1"/>
</dbReference>
<accession>A0A7J5C3M6</accession>
<dbReference type="EMBL" id="WBJZ01000001">
    <property type="protein sequence ID" value="KAB1662380.1"/>
    <property type="molecule type" value="Genomic_DNA"/>
</dbReference>
<feature type="DNA-binding region" description="H-T-H motif" evidence="2">
    <location>
        <begin position="43"/>
        <end position="62"/>
    </location>
</feature>
<proteinExistence type="predicted"/>
<organism evidence="5 6">
    <name type="scientific">Pseudoclavibacter chungangensis</name>
    <dbReference type="NCBI Taxonomy" id="587635"/>
    <lineage>
        <taxon>Bacteria</taxon>
        <taxon>Bacillati</taxon>
        <taxon>Actinomycetota</taxon>
        <taxon>Actinomycetes</taxon>
        <taxon>Micrococcales</taxon>
        <taxon>Microbacteriaceae</taxon>
        <taxon>Pseudoclavibacter</taxon>
    </lineage>
</organism>
<keyword evidence="1 2" id="KW-0238">DNA-binding</keyword>
<gene>
    <name evidence="5" type="ORF">F8O01_00030</name>
</gene>
<dbReference type="InterPro" id="IPR001647">
    <property type="entry name" value="HTH_TetR"/>
</dbReference>
<dbReference type="OrthoDB" id="3291296at2"/>
<evidence type="ECO:0000259" key="4">
    <source>
        <dbReference type="PROSITE" id="PS50977"/>
    </source>
</evidence>
<dbReference type="Proteomes" id="UP000467240">
    <property type="component" value="Unassembled WGS sequence"/>
</dbReference>
<dbReference type="PROSITE" id="PS50977">
    <property type="entry name" value="HTH_TETR_2"/>
    <property type="match status" value="1"/>
</dbReference>
<feature type="domain" description="HTH tetR-type" evidence="4">
    <location>
        <begin position="20"/>
        <end position="80"/>
    </location>
</feature>
<name>A0A7J5C3M6_9MICO</name>
<dbReference type="GO" id="GO:0003677">
    <property type="term" value="F:DNA binding"/>
    <property type="evidence" value="ECO:0007669"/>
    <property type="project" value="UniProtKB-UniRule"/>
</dbReference>
<dbReference type="RefSeq" id="WP_158038813.1">
    <property type="nucleotide sequence ID" value="NZ_JACCFV010000001.1"/>
</dbReference>
<dbReference type="Gene3D" id="1.10.357.10">
    <property type="entry name" value="Tetracycline Repressor, domain 2"/>
    <property type="match status" value="1"/>
</dbReference>
<evidence type="ECO:0000256" key="1">
    <source>
        <dbReference type="ARBA" id="ARBA00023125"/>
    </source>
</evidence>
<dbReference type="SUPFAM" id="SSF48498">
    <property type="entry name" value="Tetracyclin repressor-like, C-terminal domain"/>
    <property type="match status" value="1"/>
</dbReference>
<evidence type="ECO:0000256" key="3">
    <source>
        <dbReference type="SAM" id="MobiDB-lite"/>
    </source>
</evidence>
<keyword evidence="6" id="KW-1185">Reference proteome</keyword>
<dbReference type="InterPro" id="IPR009057">
    <property type="entry name" value="Homeodomain-like_sf"/>
</dbReference>
<evidence type="ECO:0000313" key="5">
    <source>
        <dbReference type="EMBL" id="KAB1662380.1"/>
    </source>
</evidence>
<sequence>MPTDEEPTTRRGRGRPPKALLSREQIASRALAIGGREGFGAVSMHRLADEFGVTARALYNHVPDRQSVIDDAAILLLRGIPDTPLDVADWRSSIRRLYAEARTYYRSFPRAVLISLDEEVTLAGVDPARIRLTERNLEFFTGIGLTLRQAMVVRSAFLTEVAGFVLLVDDRSDQADDATSDLMSRPVPPPGLDANPELAAPLSRQAALGPPMTSDEHFTDLVDLRIAGIERWLERNAAATDTRS</sequence>
<dbReference type="InterPro" id="IPR036271">
    <property type="entry name" value="Tet_transcr_reg_TetR-rel_C_sf"/>
</dbReference>
<comment type="caution">
    <text evidence="5">The sequence shown here is derived from an EMBL/GenBank/DDBJ whole genome shotgun (WGS) entry which is preliminary data.</text>
</comment>
<evidence type="ECO:0000256" key="2">
    <source>
        <dbReference type="PROSITE-ProRule" id="PRU00335"/>
    </source>
</evidence>
<reference evidence="5 6" key="1">
    <citation type="submission" date="2019-09" db="EMBL/GenBank/DDBJ databases">
        <title>Phylogeny of genus Pseudoclavibacter and closely related genus.</title>
        <authorList>
            <person name="Li Y."/>
        </authorList>
    </citation>
    <scope>NUCLEOTIDE SEQUENCE [LARGE SCALE GENOMIC DNA]</scope>
    <source>
        <strain evidence="5 6">DSM 23821</strain>
    </source>
</reference>
<dbReference type="AlphaFoldDB" id="A0A7J5C3M6"/>